<dbReference type="Gene3D" id="3.20.20.80">
    <property type="entry name" value="Glycosidases"/>
    <property type="match status" value="2"/>
</dbReference>
<gene>
    <name evidence="5" type="ORF">TEA_001001</name>
</gene>
<keyword evidence="6" id="KW-1185">Reference proteome</keyword>
<comment type="caution">
    <text evidence="5">The sequence shown here is derived from an EMBL/GenBank/DDBJ whole genome shotgun (WGS) entry which is preliminary data.</text>
</comment>
<dbReference type="Proteomes" id="UP000306102">
    <property type="component" value="Unassembled WGS sequence"/>
</dbReference>
<dbReference type="GO" id="GO:0005975">
    <property type="term" value="P:carbohydrate metabolic process"/>
    <property type="evidence" value="ECO:0007669"/>
    <property type="project" value="InterPro"/>
</dbReference>
<comment type="similarity">
    <text evidence="1 4">Belongs to the glycosyl hydrolase 17 family.</text>
</comment>
<name>A0A4S4EVV4_CAMSN</name>
<dbReference type="EMBL" id="SDRB02001791">
    <property type="protein sequence ID" value="THG20645.1"/>
    <property type="molecule type" value="Genomic_DNA"/>
</dbReference>
<evidence type="ECO:0008006" key="7">
    <source>
        <dbReference type="Google" id="ProtNLM"/>
    </source>
</evidence>
<keyword evidence="3" id="KW-0326">Glycosidase</keyword>
<dbReference type="SUPFAM" id="SSF51445">
    <property type="entry name" value="(Trans)glycosidases"/>
    <property type="match status" value="1"/>
</dbReference>
<reference evidence="5 6" key="1">
    <citation type="journal article" date="2018" name="Proc. Natl. Acad. Sci. U.S.A.">
        <title>Draft genome sequence of Camellia sinensis var. sinensis provides insights into the evolution of the tea genome and tea quality.</title>
        <authorList>
            <person name="Wei C."/>
            <person name="Yang H."/>
            <person name="Wang S."/>
            <person name="Zhao J."/>
            <person name="Liu C."/>
            <person name="Gao L."/>
            <person name="Xia E."/>
            <person name="Lu Y."/>
            <person name="Tai Y."/>
            <person name="She G."/>
            <person name="Sun J."/>
            <person name="Cao H."/>
            <person name="Tong W."/>
            <person name="Gao Q."/>
            <person name="Li Y."/>
            <person name="Deng W."/>
            <person name="Jiang X."/>
            <person name="Wang W."/>
            <person name="Chen Q."/>
            <person name="Zhang S."/>
            <person name="Li H."/>
            <person name="Wu J."/>
            <person name="Wang P."/>
            <person name="Li P."/>
            <person name="Shi C."/>
            <person name="Zheng F."/>
            <person name="Jian J."/>
            <person name="Huang B."/>
            <person name="Shan D."/>
            <person name="Shi M."/>
            <person name="Fang C."/>
            <person name="Yue Y."/>
            <person name="Li F."/>
            <person name="Li D."/>
            <person name="Wei S."/>
            <person name="Han B."/>
            <person name="Jiang C."/>
            <person name="Yin Y."/>
            <person name="Xia T."/>
            <person name="Zhang Z."/>
            <person name="Bennetzen J.L."/>
            <person name="Zhao S."/>
            <person name="Wan X."/>
        </authorList>
    </citation>
    <scope>NUCLEOTIDE SEQUENCE [LARGE SCALE GENOMIC DNA]</scope>
    <source>
        <strain evidence="6">cv. Shuchazao</strain>
        <tissue evidence="5">Leaf</tissue>
    </source>
</reference>
<sequence>MEPIIQFLAANKSPLLANIYPYFACDSFDGGVKSFMEPIIQFLAANKSPLLANIYPYFAYTGDPQHNTLPYALFTGSGDPSGYQNLFDALLAAMYSAVQKAGGPGVEIVVSETGWPS</sequence>
<dbReference type="GO" id="GO:0004553">
    <property type="term" value="F:hydrolase activity, hydrolyzing O-glycosyl compounds"/>
    <property type="evidence" value="ECO:0007669"/>
    <property type="project" value="InterPro"/>
</dbReference>
<accession>A0A4S4EVV4</accession>
<dbReference type="STRING" id="542762.A0A4S4EVV4"/>
<protein>
    <recommendedName>
        <fullName evidence="7">Glucan endo-1,3-beta-D-glucosidase</fullName>
    </recommendedName>
</protein>
<dbReference type="Pfam" id="PF00332">
    <property type="entry name" value="Glyco_hydro_17"/>
    <property type="match status" value="1"/>
</dbReference>
<dbReference type="InterPro" id="IPR044965">
    <property type="entry name" value="Glyco_hydro_17_plant"/>
</dbReference>
<evidence type="ECO:0000256" key="2">
    <source>
        <dbReference type="ARBA" id="ARBA00022801"/>
    </source>
</evidence>
<evidence type="ECO:0000256" key="1">
    <source>
        <dbReference type="ARBA" id="ARBA00008773"/>
    </source>
</evidence>
<evidence type="ECO:0000313" key="5">
    <source>
        <dbReference type="EMBL" id="THG20645.1"/>
    </source>
</evidence>
<evidence type="ECO:0000256" key="3">
    <source>
        <dbReference type="ARBA" id="ARBA00023295"/>
    </source>
</evidence>
<proteinExistence type="inferred from homology"/>
<dbReference type="AlphaFoldDB" id="A0A4S4EVV4"/>
<dbReference type="PANTHER" id="PTHR32227">
    <property type="entry name" value="GLUCAN ENDO-1,3-BETA-GLUCOSIDASE BG1-RELATED-RELATED"/>
    <property type="match status" value="1"/>
</dbReference>
<evidence type="ECO:0000256" key="4">
    <source>
        <dbReference type="RuleBase" id="RU004335"/>
    </source>
</evidence>
<evidence type="ECO:0000313" key="6">
    <source>
        <dbReference type="Proteomes" id="UP000306102"/>
    </source>
</evidence>
<keyword evidence="2" id="KW-0378">Hydrolase</keyword>
<organism evidence="5 6">
    <name type="scientific">Camellia sinensis var. sinensis</name>
    <name type="common">China tea</name>
    <dbReference type="NCBI Taxonomy" id="542762"/>
    <lineage>
        <taxon>Eukaryota</taxon>
        <taxon>Viridiplantae</taxon>
        <taxon>Streptophyta</taxon>
        <taxon>Embryophyta</taxon>
        <taxon>Tracheophyta</taxon>
        <taxon>Spermatophyta</taxon>
        <taxon>Magnoliopsida</taxon>
        <taxon>eudicotyledons</taxon>
        <taxon>Gunneridae</taxon>
        <taxon>Pentapetalae</taxon>
        <taxon>asterids</taxon>
        <taxon>Ericales</taxon>
        <taxon>Theaceae</taxon>
        <taxon>Camellia</taxon>
    </lineage>
</organism>
<dbReference type="InterPro" id="IPR000490">
    <property type="entry name" value="Glyco_hydro_17"/>
</dbReference>
<dbReference type="InterPro" id="IPR017853">
    <property type="entry name" value="GH"/>
</dbReference>